<name>A0A0G0QN78_9BACT</name>
<comment type="caution">
    <text evidence="2">The sequence shown here is derived from an EMBL/GenBank/DDBJ whole genome shotgun (WGS) entry which is preliminary data.</text>
</comment>
<dbReference type="AlphaFoldDB" id="A0A0G0QN78"/>
<proteinExistence type="predicted"/>
<dbReference type="Proteomes" id="UP000034246">
    <property type="component" value="Unassembled WGS sequence"/>
</dbReference>
<dbReference type="STRING" id="1618550.UT39_C0002G0026"/>
<sequence length="373" mass="43268">MRFNKLRFLQNVLTYTLATLITLVWMYVTLLVYQNRMLKQYSKEIVKTKPNATENTTDNWKTYKNDKWGFEFMYPSDWESQSVNSKDIIFQLGEYFDGGDPGGSSPMIFYISTQPYERTFAQDIISDGTEIISQESVNIDNKTFQLNTHKQFEVESAYKIIDYIPVRNLKPNDLYLYFSHTSAGCSNITVDQQSKCNLDNEANVTKYKDLRNQILSTFNFTEEPTPTKIPIDTSDWQTYSDQNYSFKYPNGATVHKDQGAILINLETSPYNMLAVRIEEPKNVQPNNSFKEYVQNLYQRLVGSNRVNVIRELTKTKINVYNSYIFSYETEGFNGYYLVQSNNNPNLFAEITDGSSPSHIETVDPILSTFNFTE</sequence>
<feature type="transmembrane region" description="Helical" evidence="1">
    <location>
        <begin position="12"/>
        <end position="33"/>
    </location>
</feature>
<keyword evidence="1" id="KW-1133">Transmembrane helix</keyword>
<evidence type="ECO:0000313" key="3">
    <source>
        <dbReference type="Proteomes" id="UP000034246"/>
    </source>
</evidence>
<dbReference type="EMBL" id="LBWP01000002">
    <property type="protein sequence ID" value="KKR11845.1"/>
    <property type="molecule type" value="Genomic_DNA"/>
</dbReference>
<evidence type="ECO:0000313" key="2">
    <source>
        <dbReference type="EMBL" id="KKR11845.1"/>
    </source>
</evidence>
<accession>A0A0G0QN78</accession>
<organism evidence="2 3">
    <name type="scientific">Candidatus Woesebacteria bacterium GW2011_GWA1_39_21</name>
    <dbReference type="NCBI Taxonomy" id="1618550"/>
    <lineage>
        <taxon>Bacteria</taxon>
        <taxon>Candidatus Woeseibacteriota</taxon>
    </lineage>
</organism>
<protein>
    <submittedName>
        <fullName evidence="2">Uncharacterized protein</fullName>
    </submittedName>
</protein>
<keyword evidence="1" id="KW-0472">Membrane</keyword>
<keyword evidence="1" id="KW-0812">Transmembrane</keyword>
<reference evidence="2 3" key="1">
    <citation type="journal article" date="2015" name="Nature">
        <title>rRNA introns, odd ribosomes, and small enigmatic genomes across a large radiation of phyla.</title>
        <authorList>
            <person name="Brown C.T."/>
            <person name="Hug L.A."/>
            <person name="Thomas B.C."/>
            <person name="Sharon I."/>
            <person name="Castelle C.J."/>
            <person name="Singh A."/>
            <person name="Wilkins M.J."/>
            <person name="Williams K.H."/>
            <person name="Banfield J.F."/>
        </authorList>
    </citation>
    <scope>NUCLEOTIDE SEQUENCE [LARGE SCALE GENOMIC DNA]</scope>
</reference>
<gene>
    <name evidence="2" type="ORF">UT39_C0002G0026</name>
</gene>
<evidence type="ECO:0000256" key="1">
    <source>
        <dbReference type="SAM" id="Phobius"/>
    </source>
</evidence>